<organism evidence="2 3">
    <name type="scientific">Linnemannia gamsii</name>
    <dbReference type="NCBI Taxonomy" id="64522"/>
    <lineage>
        <taxon>Eukaryota</taxon>
        <taxon>Fungi</taxon>
        <taxon>Fungi incertae sedis</taxon>
        <taxon>Mucoromycota</taxon>
        <taxon>Mortierellomycotina</taxon>
        <taxon>Mortierellomycetes</taxon>
        <taxon>Mortierellales</taxon>
        <taxon>Mortierellaceae</taxon>
        <taxon>Linnemannia</taxon>
    </lineage>
</organism>
<feature type="compositionally biased region" description="Low complexity" evidence="1">
    <location>
        <begin position="191"/>
        <end position="201"/>
    </location>
</feature>
<feature type="compositionally biased region" description="Low complexity" evidence="1">
    <location>
        <begin position="15"/>
        <end position="34"/>
    </location>
</feature>
<comment type="caution">
    <text evidence="2">The sequence shown here is derived from an EMBL/GenBank/DDBJ whole genome shotgun (WGS) entry which is preliminary data.</text>
</comment>
<dbReference type="EMBL" id="JAAAIN010000319">
    <property type="protein sequence ID" value="KAG0316237.1"/>
    <property type="molecule type" value="Genomic_DNA"/>
</dbReference>
<protein>
    <submittedName>
        <fullName evidence="2">Uncharacterized protein</fullName>
    </submittedName>
</protein>
<dbReference type="InterPro" id="IPR028043">
    <property type="entry name" value="PAAT-like"/>
</dbReference>
<dbReference type="Proteomes" id="UP000823405">
    <property type="component" value="Unassembled WGS sequence"/>
</dbReference>
<reference evidence="2" key="1">
    <citation type="journal article" date="2020" name="Fungal Divers.">
        <title>Resolving the Mortierellaceae phylogeny through synthesis of multi-gene phylogenetics and phylogenomics.</title>
        <authorList>
            <person name="Vandepol N."/>
            <person name="Liber J."/>
            <person name="Desiro A."/>
            <person name="Na H."/>
            <person name="Kennedy M."/>
            <person name="Barry K."/>
            <person name="Grigoriev I.V."/>
            <person name="Miller A.N."/>
            <person name="O'Donnell K."/>
            <person name="Stajich J.E."/>
            <person name="Bonito G."/>
        </authorList>
    </citation>
    <scope>NUCLEOTIDE SEQUENCE</scope>
    <source>
        <strain evidence="2">NVP60</strain>
    </source>
</reference>
<feature type="compositionally biased region" description="Polar residues" evidence="1">
    <location>
        <begin position="1"/>
        <end position="12"/>
    </location>
</feature>
<evidence type="ECO:0000313" key="2">
    <source>
        <dbReference type="EMBL" id="KAG0316237.1"/>
    </source>
</evidence>
<evidence type="ECO:0000256" key="1">
    <source>
        <dbReference type="SAM" id="MobiDB-lite"/>
    </source>
</evidence>
<feature type="compositionally biased region" description="Polar residues" evidence="1">
    <location>
        <begin position="204"/>
        <end position="233"/>
    </location>
</feature>
<gene>
    <name evidence="2" type="ORF">BGZ97_007187</name>
</gene>
<dbReference type="Pfam" id="PF14958">
    <property type="entry name" value="PAAT-like"/>
    <property type="match status" value="1"/>
</dbReference>
<sequence>MDGLCATTSAEQENPRPLRLSSTTTTALSHASLSPNSPEHSHNRILADLSPSNPAILLTRSLTDPDSRPFVCSAITIISSARTVELYISDEYAGTFRGETFLPSTPSLTPTSTGGAGPASPPLFLIQIDQESLLHRCRNLLFKFFIPKKPAAFQDSLTIHWLIVQGALPPPSPSPSLTHGPIPQNTPQLPTAATSSSSEATVHTPVTSTPALPSPFVSSLPSTSVQLGNSPSLTQSDTTSATVTAAADNAAGSTTTTNYSDASTTSASHISSGYSSSQNPDNQTSPNFSAFPSAHSYMMSSAMNNATSIDLDKVRQLLSQVQIDNMPQGAKDLMRTMEMQFLAQQHPKASSSLAGGRGTTTAKFTPPSGSPTIAAVGGTMRMTEEATTTFVTKAELALLEERIMAKIDQRFQDMEDRILNKLLLATQQPKA</sequence>
<feature type="compositionally biased region" description="Polar residues" evidence="1">
    <location>
        <begin position="278"/>
        <end position="289"/>
    </location>
</feature>
<feature type="region of interest" description="Disordered" evidence="1">
    <location>
        <begin position="172"/>
        <end position="289"/>
    </location>
</feature>
<feature type="region of interest" description="Disordered" evidence="1">
    <location>
        <begin position="348"/>
        <end position="372"/>
    </location>
</feature>
<evidence type="ECO:0000313" key="3">
    <source>
        <dbReference type="Proteomes" id="UP000823405"/>
    </source>
</evidence>
<feature type="region of interest" description="Disordered" evidence="1">
    <location>
        <begin position="1"/>
        <end position="46"/>
    </location>
</feature>
<proteinExistence type="predicted"/>
<name>A0A9P6RB31_9FUNG</name>
<dbReference type="AlphaFoldDB" id="A0A9P6RB31"/>
<feature type="compositionally biased region" description="Low complexity" evidence="1">
    <location>
        <begin position="234"/>
        <end position="277"/>
    </location>
</feature>
<feature type="compositionally biased region" description="Polar residues" evidence="1">
    <location>
        <begin position="348"/>
        <end position="363"/>
    </location>
</feature>
<accession>A0A9P6RB31</accession>
<dbReference type="OrthoDB" id="2425928at2759"/>
<keyword evidence="3" id="KW-1185">Reference proteome</keyword>